<protein>
    <recommendedName>
        <fullName evidence="10">Phosphoheptose isomerase</fullName>
        <ecNumber evidence="10">5.3.1.28</ecNumber>
    </recommendedName>
    <alternativeName>
        <fullName evidence="10">Sedoheptulose 7-phosphate isomerase</fullName>
    </alternativeName>
</protein>
<dbReference type="GO" id="GO:0005737">
    <property type="term" value="C:cytoplasm"/>
    <property type="evidence" value="ECO:0007669"/>
    <property type="project" value="UniProtKB-SubCell"/>
</dbReference>
<dbReference type="PROSITE" id="PS51464">
    <property type="entry name" value="SIS"/>
    <property type="match status" value="1"/>
</dbReference>
<proteinExistence type="inferred from homology"/>
<comment type="function">
    <text evidence="2 10">Catalyzes the isomerization of sedoheptulose 7-phosphate in D-glycero-D-manno-heptose 7-phosphate.</text>
</comment>
<name>A0A1W1X3L6_9NEIS</name>
<feature type="binding site" evidence="10">
    <location>
        <position position="63"/>
    </location>
    <ligand>
        <name>Zn(2+)</name>
        <dbReference type="ChEBI" id="CHEBI:29105"/>
    </ligand>
</feature>
<evidence type="ECO:0000256" key="5">
    <source>
        <dbReference type="ARBA" id="ARBA00022490"/>
    </source>
</evidence>
<evidence type="ECO:0000256" key="8">
    <source>
        <dbReference type="ARBA" id="ARBA00023235"/>
    </source>
</evidence>
<evidence type="ECO:0000256" key="10">
    <source>
        <dbReference type="HAMAP-Rule" id="MF_00067"/>
    </source>
</evidence>
<dbReference type="PANTHER" id="PTHR30390">
    <property type="entry name" value="SEDOHEPTULOSE 7-PHOSPHATE ISOMERASE / DNAA INITIATOR-ASSOCIATING FACTOR FOR REPLICATION INITIATION"/>
    <property type="match status" value="1"/>
</dbReference>
<evidence type="ECO:0000256" key="1">
    <source>
        <dbReference type="ARBA" id="ARBA00000348"/>
    </source>
</evidence>
<feature type="domain" description="SIS" evidence="11">
    <location>
        <begin position="35"/>
        <end position="193"/>
    </location>
</feature>
<evidence type="ECO:0000313" key="12">
    <source>
        <dbReference type="EMBL" id="SMC18502.1"/>
    </source>
</evidence>
<evidence type="ECO:0000256" key="4">
    <source>
        <dbReference type="ARBA" id="ARBA00009894"/>
    </source>
</evidence>
<keyword evidence="8 10" id="KW-0413">Isomerase</keyword>
<keyword evidence="6 10" id="KW-0479">Metal-binding</keyword>
<feature type="binding site" evidence="10">
    <location>
        <begin position="50"/>
        <end position="52"/>
    </location>
    <ligand>
        <name>substrate</name>
    </ligand>
</feature>
<comment type="subunit">
    <text evidence="10">Homotetramer.</text>
</comment>
<gene>
    <name evidence="10" type="primary">gmhA</name>
    <name evidence="12" type="ORF">SAMN02745857_00573</name>
</gene>
<evidence type="ECO:0000313" key="13">
    <source>
        <dbReference type="Proteomes" id="UP000192761"/>
    </source>
</evidence>
<evidence type="ECO:0000259" key="11">
    <source>
        <dbReference type="PROSITE" id="PS51464"/>
    </source>
</evidence>
<dbReference type="OrthoDB" id="9810929at2"/>
<dbReference type="Pfam" id="PF13580">
    <property type="entry name" value="SIS_2"/>
    <property type="match status" value="1"/>
</dbReference>
<comment type="miscellaneous">
    <text evidence="10">The reaction produces a racemic mixture of D-glycero-alpha-D-manno-heptose 7-phosphate and D-glycero-beta-D-manno-heptose 7-phosphate.</text>
</comment>
<feature type="binding site" evidence="10">
    <location>
        <position position="170"/>
    </location>
    <ligand>
        <name>Zn(2+)</name>
        <dbReference type="ChEBI" id="CHEBI:29105"/>
    </ligand>
</feature>
<dbReference type="UniPathway" id="UPA00041">
    <property type="reaction ID" value="UER00436"/>
</dbReference>
<reference evidence="12 13" key="1">
    <citation type="submission" date="2017-04" db="EMBL/GenBank/DDBJ databases">
        <authorList>
            <person name="Afonso C.L."/>
            <person name="Miller P.J."/>
            <person name="Scott M.A."/>
            <person name="Spackman E."/>
            <person name="Goraichik I."/>
            <person name="Dimitrov K.M."/>
            <person name="Suarez D.L."/>
            <person name="Swayne D.E."/>
        </authorList>
    </citation>
    <scope>NUCLEOTIDE SEQUENCE [LARGE SCALE GENOMIC DNA]</scope>
    <source>
        <strain evidence="12 13">DSM 23236</strain>
    </source>
</reference>
<feature type="binding site" evidence="10">
    <location>
        <position position="63"/>
    </location>
    <ligand>
        <name>substrate</name>
    </ligand>
</feature>
<feature type="binding site" evidence="10">
    <location>
        <position position="178"/>
    </location>
    <ligand>
        <name>Zn(2+)</name>
        <dbReference type="ChEBI" id="CHEBI:29105"/>
    </ligand>
</feature>
<dbReference type="PANTHER" id="PTHR30390:SF7">
    <property type="entry name" value="PHOSPHOHEPTOSE ISOMERASE"/>
    <property type="match status" value="1"/>
</dbReference>
<comment type="pathway">
    <text evidence="10">Carbohydrate biosynthesis; D-glycero-D-manno-heptose 7-phosphate biosynthesis; D-glycero-alpha-D-manno-heptose 7-phosphate and D-glycero-beta-D-manno-heptose 7-phosphate from sedoheptulose 7-phosphate: step 1/1.</text>
</comment>
<dbReference type="InterPro" id="IPR004515">
    <property type="entry name" value="Phosphoheptose_Isoase"/>
</dbReference>
<dbReference type="AlphaFoldDB" id="A0A1W1X3L6"/>
<evidence type="ECO:0000256" key="7">
    <source>
        <dbReference type="ARBA" id="ARBA00022833"/>
    </source>
</evidence>
<feature type="binding site" evidence="10">
    <location>
        <begin position="117"/>
        <end position="119"/>
    </location>
    <ligand>
        <name>substrate</name>
    </ligand>
</feature>
<dbReference type="NCBIfam" id="NF001628">
    <property type="entry name" value="PRK00414.1"/>
    <property type="match status" value="1"/>
</dbReference>
<dbReference type="NCBIfam" id="TIGR00441">
    <property type="entry name" value="gmhA"/>
    <property type="match status" value="1"/>
</dbReference>
<keyword evidence="7 10" id="KW-0862">Zinc</keyword>
<dbReference type="EMBL" id="FWXD01000002">
    <property type="protein sequence ID" value="SMC18502.1"/>
    <property type="molecule type" value="Genomic_DNA"/>
</dbReference>
<dbReference type="SUPFAM" id="SSF53697">
    <property type="entry name" value="SIS domain"/>
    <property type="match status" value="1"/>
</dbReference>
<comment type="catalytic activity">
    <reaction evidence="1 10">
        <text>2 D-sedoheptulose 7-phosphate = D-glycero-alpha-D-manno-heptose 7-phosphate + D-glycero-beta-D-manno-heptose 7-phosphate</text>
        <dbReference type="Rhea" id="RHEA:27489"/>
        <dbReference type="ChEBI" id="CHEBI:57483"/>
        <dbReference type="ChEBI" id="CHEBI:60203"/>
        <dbReference type="ChEBI" id="CHEBI:60204"/>
        <dbReference type="EC" id="5.3.1.28"/>
    </reaction>
</comment>
<organism evidence="12 13">
    <name type="scientific">Andreprevotia lacus DSM 23236</name>
    <dbReference type="NCBI Taxonomy" id="1121001"/>
    <lineage>
        <taxon>Bacteria</taxon>
        <taxon>Pseudomonadati</taxon>
        <taxon>Pseudomonadota</taxon>
        <taxon>Betaproteobacteria</taxon>
        <taxon>Neisseriales</taxon>
        <taxon>Chitinibacteraceae</taxon>
        <taxon>Andreprevotia</taxon>
    </lineage>
</organism>
<sequence length="197" mass="20998">MSRVATHLREAADLLARVLADQVFLDAVEAAADTLVHSFKQGGKAISCGNGGSHCDAMHFAEELSGRYRDDRPALPAMAVSDPSHITCVGNDYGFNEIFARQVAAFGRAGDVLVGITTSGNSANVIRAVEEARVRGMKVVLLMGKDGGKLKGAADVEIIVPHFGYADRIQEIHIKVIHTLIDLIEQGMGYSQPASPN</sequence>
<comment type="subcellular location">
    <subcellularLocation>
        <location evidence="3 10">Cytoplasm</location>
    </subcellularLocation>
</comment>
<feature type="binding site" evidence="10">
    <location>
        <position position="122"/>
    </location>
    <ligand>
        <name>substrate</name>
    </ligand>
</feature>
<feature type="binding site" evidence="10">
    <location>
        <position position="59"/>
    </location>
    <ligand>
        <name>Zn(2+)</name>
        <dbReference type="ChEBI" id="CHEBI:29105"/>
    </ligand>
</feature>
<dbReference type="GO" id="GO:0005975">
    <property type="term" value="P:carbohydrate metabolic process"/>
    <property type="evidence" value="ECO:0007669"/>
    <property type="project" value="UniProtKB-UniRule"/>
</dbReference>
<evidence type="ECO:0000256" key="2">
    <source>
        <dbReference type="ARBA" id="ARBA00003172"/>
    </source>
</evidence>
<dbReference type="RefSeq" id="WP_084089028.1">
    <property type="nucleotide sequence ID" value="NZ_FWXD01000002.1"/>
</dbReference>
<comment type="similarity">
    <text evidence="4 10">Belongs to the SIS family. GmhA subfamily.</text>
</comment>
<evidence type="ECO:0000256" key="9">
    <source>
        <dbReference type="ARBA" id="ARBA00023277"/>
    </source>
</evidence>
<evidence type="ECO:0000256" key="3">
    <source>
        <dbReference type="ARBA" id="ARBA00004496"/>
    </source>
</evidence>
<dbReference type="InterPro" id="IPR035461">
    <property type="entry name" value="GmhA/DiaA"/>
</dbReference>
<dbReference type="Gene3D" id="3.40.50.10490">
    <property type="entry name" value="Glucose-6-phosphate isomerase like protein, domain 1"/>
    <property type="match status" value="1"/>
</dbReference>
<dbReference type="GO" id="GO:0008968">
    <property type="term" value="F:D-sedoheptulose 7-phosphate isomerase activity"/>
    <property type="evidence" value="ECO:0007669"/>
    <property type="project" value="UniProtKB-UniRule"/>
</dbReference>
<dbReference type="HAMAP" id="MF_00067">
    <property type="entry name" value="GmhA"/>
    <property type="match status" value="1"/>
</dbReference>
<dbReference type="InterPro" id="IPR050099">
    <property type="entry name" value="SIS_GmhA/DiaA_subfam"/>
</dbReference>
<accession>A0A1W1X3L6</accession>
<dbReference type="GO" id="GO:0008270">
    <property type="term" value="F:zinc ion binding"/>
    <property type="evidence" value="ECO:0007669"/>
    <property type="project" value="UniProtKB-UniRule"/>
</dbReference>
<feature type="binding site" evidence="10">
    <location>
        <position position="170"/>
    </location>
    <ligand>
        <name>substrate</name>
    </ligand>
</feature>
<comment type="cofactor">
    <cofactor evidence="10">
        <name>Zn(2+)</name>
        <dbReference type="ChEBI" id="CHEBI:29105"/>
    </cofactor>
    <text evidence="10">Binds 1 zinc ion per subunit.</text>
</comment>
<dbReference type="Proteomes" id="UP000192761">
    <property type="component" value="Unassembled WGS sequence"/>
</dbReference>
<feature type="binding site" evidence="10">
    <location>
        <begin position="91"/>
        <end position="92"/>
    </location>
    <ligand>
        <name>substrate</name>
    </ligand>
</feature>
<dbReference type="InterPro" id="IPR046348">
    <property type="entry name" value="SIS_dom_sf"/>
</dbReference>
<dbReference type="EC" id="5.3.1.28" evidence="10"/>
<keyword evidence="9 10" id="KW-0119">Carbohydrate metabolism</keyword>
<keyword evidence="5 10" id="KW-0963">Cytoplasm</keyword>
<dbReference type="GO" id="GO:0097367">
    <property type="term" value="F:carbohydrate derivative binding"/>
    <property type="evidence" value="ECO:0007669"/>
    <property type="project" value="InterPro"/>
</dbReference>
<dbReference type="GO" id="GO:2001061">
    <property type="term" value="P:D-glycero-D-manno-heptose 7-phosphate biosynthetic process"/>
    <property type="evidence" value="ECO:0007669"/>
    <property type="project" value="UniProtKB-UniPathway"/>
</dbReference>
<keyword evidence="13" id="KW-1185">Reference proteome</keyword>
<dbReference type="InterPro" id="IPR001347">
    <property type="entry name" value="SIS_dom"/>
</dbReference>
<dbReference type="CDD" id="cd05006">
    <property type="entry name" value="SIS_GmhA"/>
    <property type="match status" value="1"/>
</dbReference>
<evidence type="ECO:0000256" key="6">
    <source>
        <dbReference type="ARBA" id="ARBA00022723"/>
    </source>
</evidence>
<dbReference type="STRING" id="1121001.SAMN02745857_00573"/>